<evidence type="ECO:0000313" key="2">
    <source>
        <dbReference type="RefSeq" id="XP_039133498.1"/>
    </source>
</evidence>
<dbReference type="RefSeq" id="XP_039133499.1">
    <property type="nucleotide sequence ID" value="XM_039277565.1"/>
</dbReference>
<dbReference type="Proteomes" id="UP001515500">
    <property type="component" value="Chromosome 10"/>
</dbReference>
<gene>
    <name evidence="2 3" type="primary">LOC120270537</name>
</gene>
<reference evidence="2 3" key="1">
    <citation type="submission" date="2025-04" db="UniProtKB">
        <authorList>
            <consortium name="RefSeq"/>
        </authorList>
    </citation>
    <scope>IDENTIFICATION</scope>
</reference>
<evidence type="ECO:0000313" key="1">
    <source>
        <dbReference type="Proteomes" id="UP001515500"/>
    </source>
</evidence>
<protein>
    <submittedName>
        <fullName evidence="2 3">Glycosyltransferase BC10-like isoform X2</fullName>
    </submittedName>
</protein>
<dbReference type="RefSeq" id="XP_039133498.1">
    <property type="nucleotide sequence ID" value="XM_039277564.1"/>
</dbReference>
<keyword evidence="1" id="KW-1185">Reference proteome</keyword>
<organism evidence="1 3">
    <name type="scientific">Dioscorea cayennensis subsp. rotundata</name>
    <name type="common">White Guinea yam</name>
    <name type="synonym">Dioscorea rotundata</name>
    <dbReference type="NCBI Taxonomy" id="55577"/>
    <lineage>
        <taxon>Eukaryota</taxon>
        <taxon>Viridiplantae</taxon>
        <taxon>Streptophyta</taxon>
        <taxon>Embryophyta</taxon>
        <taxon>Tracheophyta</taxon>
        <taxon>Spermatophyta</taxon>
        <taxon>Magnoliopsida</taxon>
        <taxon>Liliopsida</taxon>
        <taxon>Dioscoreales</taxon>
        <taxon>Dioscoreaceae</taxon>
        <taxon>Dioscorea</taxon>
    </lineage>
</organism>
<name>A0AB40C4K7_DIOCR</name>
<proteinExistence type="predicted"/>
<dbReference type="GeneID" id="120270537"/>
<dbReference type="AlphaFoldDB" id="A0AB40C4K7"/>
<accession>A0AB40C4K7</accession>
<sequence length="91" mass="10586">MEIIEVGRRHEGEEFFFASSMYFFHRAESTPLDLVWDAFFKEGEEAVSFVLNENTTRSARFCGRPVNSSVQALRWYSCFMEIMKTVSVLVS</sequence>
<evidence type="ECO:0000313" key="3">
    <source>
        <dbReference type="RefSeq" id="XP_039133499.1"/>
    </source>
</evidence>